<dbReference type="Pfam" id="PF10203">
    <property type="entry name" value="Pet191_N"/>
    <property type="match status" value="1"/>
</dbReference>
<dbReference type="EMBL" id="KN822971">
    <property type="protein sequence ID" value="KIO30501.1"/>
    <property type="molecule type" value="Genomic_DNA"/>
</dbReference>
<dbReference type="InterPro" id="IPR018793">
    <property type="entry name" value="Cyt_c_oxidase_assmbl_Pet191"/>
</dbReference>
<keyword evidence="2" id="KW-1015">Disulfide bond</keyword>
<evidence type="ECO:0008006" key="5">
    <source>
        <dbReference type="Google" id="ProtNLM"/>
    </source>
</evidence>
<comment type="similarity">
    <text evidence="1">Belongs to the PET191 family.</text>
</comment>
<evidence type="ECO:0000313" key="3">
    <source>
        <dbReference type="EMBL" id="KIO30501.1"/>
    </source>
</evidence>
<dbReference type="HOGENOM" id="CLU_138069_3_1_1"/>
<proteinExistence type="inferred from homology"/>
<keyword evidence="4" id="KW-1185">Reference proteome</keyword>
<dbReference type="GO" id="GO:0005739">
    <property type="term" value="C:mitochondrion"/>
    <property type="evidence" value="ECO:0007669"/>
    <property type="project" value="TreeGrafter"/>
</dbReference>
<reference evidence="4" key="2">
    <citation type="submission" date="2015-01" db="EMBL/GenBank/DDBJ databases">
        <title>Evolutionary Origins and Diversification of the Mycorrhizal Mutualists.</title>
        <authorList>
            <consortium name="DOE Joint Genome Institute"/>
            <consortium name="Mycorrhizal Genomics Consortium"/>
            <person name="Kohler A."/>
            <person name="Kuo A."/>
            <person name="Nagy L.G."/>
            <person name="Floudas D."/>
            <person name="Copeland A."/>
            <person name="Barry K.W."/>
            <person name="Cichocki N."/>
            <person name="Veneault-Fourrey C."/>
            <person name="LaButti K."/>
            <person name="Lindquist E.A."/>
            <person name="Lipzen A."/>
            <person name="Lundell T."/>
            <person name="Morin E."/>
            <person name="Murat C."/>
            <person name="Riley R."/>
            <person name="Ohm R."/>
            <person name="Sun H."/>
            <person name="Tunlid A."/>
            <person name="Henrissat B."/>
            <person name="Grigoriev I.V."/>
            <person name="Hibbett D.S."/>
            <person name="Martin F."/>
        </authorList>
    </citation>
    <scope>NUCLEOTIDE SEQUENCE [LARGE SCALE GENOMIC DNA]</scope>
    <source>
        <strain evidence="4">MUT 4182</strain>
    </source>
</reference>
<dbReference type="PANTHER" id="PTHR28627">
    <property type="entry name" value="CYTOCHROME C OXIDASE ASSEMBLY FACTOR 5"/>
    <property type="match status" value="1"/>
</dbReference>
<dbReference type="AlphaFoldDB" id="A0A0C3QQ22"/>
<reference evidence="3 4" key="1">
    <citation type="submission" date="2014-04" db="EMBL/GenBank/DDBJ databases">
        <authorList>
            <consortium name="DOE Joint Genome Institute"/>
            <person name="Kuo A."/>
            <person name="Girlanda M."/>
            <person name="Perotto S."/>
            <person name="Kohler A."/>
            <person name="Nagy L.G."/>
            <person name="Floudas D."/>
            <person name="Copeland A."/>
            <person name="Barry K.W."/>
            <person name="Cichocki N."/>
            <person name="Veneault-Fourrey C."/>
            <person name="LaButti K."/>
            <person name="Lindquist E.A."/>
            <person name="Lipzen A."/>
            <person name="Lundell T."/>
            <person name="Morin E."/>
            <person name="Murat C."/>
            <person name="Sun H."/>
            <person name="Tunlid A."/>
            <person name="Henrissat B."/>
            <person name="Grigoriev I.V."/>
            <person name="Hibbett D.S."/>
            <person name="Martin F."/>
            <person name="Nordberg H.P."/>
            <person name="Cantor M.N."/>
            <person name="Hua S.X."/>
        </authorList>
    </citation>
    <scope>NUCLEOTIDE SEQUENCE [LARGE SCALE GENOMIC DNA]</scope>
    <source>
        <strain evidence="3 4">MUT 4182</strain>
    </source>
</reference>
<evidence type="ECO:0000256" key="1">
    <source>
        <dbReference type="ARBA" id="ARBA00007785"/>
    </source>
</evidence>
<dbReference type="OrthoDB" id="282149at2759"/>
<sequence length="96" mass="11012">MADSSPQAPARACDHVLALLKECLLRSDCVLKRNELPSTCLKEHFEELPLECKLLRNAHYECKRGLLDMRLRFRGNNLSNNLPLQDRHEVDAPDKS</sequence>
<dbReference type="GO" id="GO:0033617">
    <property type="term" value="P:mitochondrial respiratory chain complex IV assembly"/>
    <property type="evidence" value="ECO:0007669"/>
    <property type="project" value="TreeGrafter"/>
</dbReference>
<protein>
    <recommendedName>
        <fullName evidence="5">Cytochrome c oxidase assembly factor 5</fullName>
    </recommendedName>
</protein>
<accession>A0A0C3QQ22</accession>
<dbReference type="PROSITE" id="PS51808">
    <property type="entry name" value="CHCH"/>
    <property type="match status" value="1"/>
</dbReference>
<dbReference type="PANTHER" id="PTHR28627:SF1">
    <property type="entry name" value="CYTOCHROME C OXIDASE ASSEMBLY FACTOR 5"/>
    <property type="match status" value="1"/>
</dbReference>
<dbReference type="STRING" id="1051891.A0A0C3QQ22"/>
<name>A0A0C3QQ22_9AGAM</name>
<dbReference type="Proteomes" id="UP000054248">
    <property type="component" value="Unassembled WGS sequence"/>
</dbReference>
<gene>
    <name evidence="3" type="ORF">M407DRAFT_242161</name>
</gene>
<evidence type="ECO:0000256" key="2">
    <source>
        <dbReference type="ARBA" id="ARBA00023157"/>
    </source>
</evidence>
<evidence type="ECO:0000313" key="4">
    <source>
        <dbReference type="Proteomes" id="UP000054248"/>
    </source>
</evidence>
<organism evidence="3 4">
    <name type="scientific">Tulasnella calospora MUT 4182</name>
    <dbReference type="NCBI Taxonomy" id="1051891"/>
    <lineage>
        <taxon>Eukaryota</taxon>
        <taxon>Fungi</taxon>
        <taxon>Dikarya</taxon>
        <taxon>Basidiomycota</taxon>
        <taxon>Agaricomycotina</taxon>
        <taxon>Agaricomycetes</taxon>
        <taxon>Cantharellales</taxon>
        <taxon>Tulasnellaceae</taxon>
        <taxon>Tulasnella</taxon>
    </lineage>
</organism>